<keyword evidence="7 10" id="KW-0648">Protein biosynthesis</keyword>
<dbReference type="RefSeq" id="WP_189516427.1">
    <property type="nucleotide sequence ID" value="NZ_BMXG01000021.1"/>
</dbReference>
<reference evidence="14" key="1">
    <citation type="journal article" date="2014" name="Int. J. Syst. Evol. Microbiol.">
        <title>Complete genome sequence of Corynebacterium casei LMG S-19264T (=DSM 44701T), isolated from a smear-ripened cheese.</title>
        <authorList>
            <consortium name="US DOE Joint Genome Institute (JGI-PGF)"/>
            <person name="Walter F."/>
            <person name="Albersmeier A."/>
            <person name="Kalinowski J."/>
            <person name="Ruckert C."/>
        </authorList>
    </citation>
    <scope>NUCLEOTIDE SEQUENCE</scope>
    <source>
        <strain evidence="14">KCTC 12870</strain>
    </source>
</reference>
<dbReference type="InterPro" id="IPR010978">
    <property type="entry name" value="tRNA-bd_arm"/>
</dbReference>
<organism evidence="14 15">
    <name type="scientific">Cerasicoccus arenae</name>
    <dbReference type="NCBI Taxonomy" id="424488"/>
    <lineage>
        <taxon>Bacteria</taxon>
        <taxon>Pseudomonadati</taxon>
        <taxon>Verrucomicrobiota</taxon>
        <taxon>Opitutia</taxon>
        <taxon>Puniceicoccales</taxon>
        <taxon>Cerasicoccaceae</taxon>
        <taxon>Cerasicoccus</taxon>
    </lineage>
</organism>
<dbReference type="InterPro" id="IPR019499">
    <property type="entry name" value="Val-tRNA_synth_tRNA-bd"/>
</dbReference>
<evidence type="ECO:0000259" key="12">
    <source>
        <dbReference type="Pfam" id="PF08264"/>
    </source>
</evidence>
<evidence type="ECO:0000256" key="3">
    <source>
        <dbReference type="ARBA" id="ARBA00022490"/>
    </source>
</evidence>
<proteinExistence type="inferred from homology"/>
<dbReference type="SUPFAM" id="SSF50677">
    <property type="entry name" value="ValRS/IleRS/LeuRS editing domain"/>
    <property type="match status" value="1"/>
</dbReference>
<dbReference type="InterPro" id="IPR002300">
    <property type="entry name" value="aa-tRNA-synth_Ia"/>
</dbReference>
<evidence type="ECO:0000256" key="10">
    <source>
        <dbReference type="HAMAP-Rule" id="MF_02004"/>
    </source>
</evidence>
<comment type="domain">
    <text evidence="10">The C-terminal coiled-coil domain is crucial for aminoacylation activity.</text>
</comment>
<dbReference type="InterPro" id="IPR013155">
    <property type="entry name" value="M/V/L/I-tRNA-synth_anticd-bd"/>
</dbReference>
<dbReference type="InterPro" id="IPR009008">
    <property type="entry name" value="Val/Leu/Ile-tRNA-synth_edit"/>
</dbReference>
<dbReference type="EC" id="6.1.1.9" evidence="10"/>
<evidence type="ECO:0000259" key="11">
    <source>
        <dbReference type="Pfam" id="PF00133"/>
    </source>
</evidence>
<evidence type="ECO:0000256" key="4">
    <source>
        <dbReference type="ARBA" id="ARBA00022598"/>
    </source>
</evidence>
<name>A0A8J3DKA6_9BACT</name>
<comment type="caution">
    <text evidence="14">The sequence shown here is derived from an EMBL/GenBank/DDBJ whole genome shotgun (WGS) entry which is preliminary data.</text>
</comment>
<dbReference type="InterPro" id="IPR037118">
    <property type="entry name" value="Val-tRNA_synth_C_sf"/>
</dbReference>
<evidence type="ECO:0000256" key="1">
    <source>
        <dbReference type="ARBA" id="ARBA00004496"/>
    </source>
</evidence>
<feature type="domain" description="Methionyl/Valyl/Leucyl/Isoleucyl-tRNA synthetase anticodon-binding" evidence="12">
    <location>
        <begin position="705"/>
        <end position="856"/>
    </location>
</feature>
<comment type="domain">
    <text evidence="10">ValRS has two distinct active sites: one for aminoacylation and one for editing. The misactivated threonine is translocated from the active site to the editing site.</text>
</comment>
<comment type="similarity">
    <text evidence="10">Belongs to the class-I aminoacyl-tRNA synthetase family. ValS type 1 subfamily.</text>
</comment>
<dbReference type="CDD" id="cd00817">
    <property type="entry name" value="ValRS_core"/>
    <property type="match status" value="1"/>
</dbReference>
<dbReference type="InterPro" id="IPR002303">
    <property type="entry name" value="Valyl-tRNA_ligase"/>
</dbReference>
<dbReference type="SUPFAM" id="SSF46589">
    <property type="entry name" value="tRNA-binding arm"/>
    <property type="match status" value="1"/>
</dbReference>
<protein>
    <recommendedName>
        <fullName evidence="10">Valine--tRNA ligase</fullName>
        <ecNumber evidence="10">6.1.1.9</ecNumber>
    </recommendedName>
    <alternativeName>
        <fullName evidence="10">Valyl-tRNA synthetase</fullName>
        <shortName evidence="10">ValRS</shortName>
    </alternativeName>
</protein>
<feature type="domain" description="Aminoacyl-tRNA synthetase class Ia" evidence="11">
    <location>
        <begin position="553"/>
        <end position="649"/>
    </location>
</feature>
<evidence type="ECO:0000256" key="6">
    <source>
        <dbReference type="ARBA" id="ARBA00022840"/>
    </source>
</evidence>
<dbReference type="Gene3D" id="1.10.730.10">
    <property type="entry name" value="Isoleucyl-tRNA Synthetase, Domain 1"/>
    <property type="match status" value="1"/>
</dbReference>
<dbReference type="PANTHER" id="PTHR11946:SF109">
    <property type="entry name" value="VALINE--TRNA LIGASE"/>
    <property type="match status" value="1"/>
</dbReference>
<keyword evidence="4 10" id="KW-0436">Ligase</keyword>
<dbReference type="SUPFAM" id="SSF52374">
    <property type="entry name" value="Nucleotidylyl transferase"/>
    <property type="match status" value="1"/>
</dbReference>
<dbReference type="PANTHER" id="PTHR11946">
    <property type="entry name" value="VALYL-TRNA SYNTHETASES"/>
    <property type="match status" value="1"/>
</dbReference>
<dbReference type="CDD" id="cd07962">
    <property type="entry name" value="Anticodon_Ia_Val"/>
    <property type="match status" value="1"/>
</dbReference>
<evidence type="ECO:0000313" key="15">
    <source>
        <dbReference type="Proteomes" id="UP000642829"/>
    </source>
</evidence>
<keyword evidence="10" id="KW-0175">Coiled coil</keyword>
<evidence type="ECO:0000256" key="7">
    <source>
        <dbReference type="ARBA" id="ARBA00022917"/>
    </source>
</evidence>
<dbReference type="GO" id="GO:0006438">
    <property type="term" value="P:valyl-tRNA aminoacylation"/>
    <property type="evidence" value="ECO:0007669"/>
    <property type="project" value="UniProtKB-UniRule"/>
</dbReference>
<dbReference type="Proteomes" id="UP000642829">
    <property type="component" value="Unassembled WGS sequence"/>
</dbReference>
<dbReference type="InterPro" id="IPR033705">
    <property type="entry name" value="Anticodon_Ia_Val"/>
</dbReference>
<dbReference type="PRINTS" id="PR00986">
    <property type="entry name" value="TRNASYNTHVAL"/>
</dbReference>
<sequence length="980" mass="111554">MSDLAKAYEPQAVEEKWYAQWEASGCFKGVLPTEPGVEPHAITIPPPNVTGVLHMGHILNNTIQDILTRRARQQGKAAVWVPGTDHAGIATQTRVEKKLRAEGKSKWDLGREGFVEEAKKWRDEHGGIILKQLRKLGASCDWDRTVHTLDEGYSRAVLTAFVELYHKGNIYRGKRMVNWCPKSLTALSDEEVIMKPQKGFLYKMKYAIAERPGEFVEISTTRPETLMGDTAVAFNPKDERYTHLHGLHAVRPFPQANIPFVLDEHVDMEFGTGMLKVTPAHDRADLEIGQRHNLEVIDVLTPDGKINCPETPELHGKDRFEARKLAATMLEEMGLLVEREKYENNVGFSERADVPIEPRLSDQWWMKYPKIEEAKQVVRDGKIKFYPERWTKTYLHWLDNIQDWCISRQLWWGHRIPVWYAKGVDRENLTDEDLRDESKVWVSVFPPNDPENWEQEEDVLDTWASSWLWPYAVFNPDYEGKLRFRKVGEIVSEKYLQDVRLKVFAGMVENLRPDSRNPDYVRDISLAKGDGAGPKIEYRFIELEKLADSEQNEKVRELKFWYPTQALATGPDIIFFWVARMIMAGLEFMGEVPFKNVIFNGIIRDAQGRKMSKSLGNSPDPLDLIEKFGADGLRLGMLMIAPKGADILFSEDRIQSGRNFCNKLWNACRFRLMNEPEGSEQIKGKKLKLKSILERLEFDKFDADDHAILAKLLDALADYDASFETFEFNRTTDTLYNFFWNDFCDWYVEVSKSKAQSDSLRGNCLAIQDLCLRSVIQMLHPITPFITEELWSTLDFGEGFIHETKIPTAADLRAQLSAVGVTLDQAAIIEVEKLQDFVNQARALKVQYTLSAKNDVTFFLIADEADRIIVDSHKEKLRKLAGAGAIEPRDDVQNMPAVVSKLGTLYLDLAGSVDAEAERAKIDKQLIQLDKAIKGAEAKLGNDKFVNNAPAEVIDGVKATLADNKAKAEELRKLKAGLGA</sequence>
<gene>
    <name evidence="10" type="primary">valS</name>
    <name evidence="14" type="ORF">GCM10007047_28530</name>
</gene>
<evidence type="ECO:0000256" key="5">
    <source>
        <dbReference type="ARBA" id="ARBA00022741"/>
    </source>
</evidence>
<dbReference type="GO" id="GO:0002161">
    <property type="term" value="F:aminoacyl-tRNA deacylase activity"/>
    <property type="evidence" value="ECO:0007669"/>
    <property type="project" value="InterPro"/>
</dbReference>
<evidence type="ECO:0000256" key="8">
    <source>
        <dbReference type="ARBA" id="ARBA00023146"/>
    </source>
</evidence>
<keyword evidence="8 10" id="KW-0030">Aminoacyl-tRNA synthetase</keyword>
<evidence type="ECO:0000259" key="13">
    <source>
        <dbReference type="Pfam" id="PF10458"/>
    </source>
</evidence>
<dbReference type="InterPro" id="IPR009080">
    <property type="entry name" value="tRNAsynth_Ia_anticodon-bd"/>
</dbReference>
<feature type="domain" description="Valyl-tRNA synthetase tRNA-binding arm" evidence="13">
    <location>
        <begin position="914"/>
        <end position="973"/>
    </location>
</feature>
<dbReference type="HAMAP" id="MF_02004">
    <property type="entry name" value="Val_tRNA_synth_type1"/>
    <property type="match status" value="1"/>
</dbReference>
<dbReference type="Pfam" id="PF08264">
    <property type="entry name" value="Anticodon_1"/>
    <property type="match status" value="1"/>
</dbReference>
<dbReference type="PROSITE" id="PS00178">
    <property type="entry name" value="AA_TRNA_LIGASE_I"/>
    <property type="match status" value="1"/>
</dbReference>
<dbReference type="GO" id="GO:0004832">
    <property type="term" value="F:valine-tRNA ligase activity"/>
    <property type="evidence" value="ECO:0007669"/>
    <property type="project" value="UniProtKB-UniRule"/>
</dbReference>
<comment type="catalytic activity">
    <reaction evidence="9 10">
        <text>tRNA(Val) + L-valine + ATP = L-valyl-tRNA(Val) + AMP + diphosphate</text>
        <dbReference type="Rhea" id="RHEA:10704"/>
        <dbReference type="Rhea" id="RHEA-COMP:9672"/>
        <dbReference type="Rhea" id="RHEA-COMP:9708"/>
        <dbReference type="ChEBI" id="CHEBI:30616"/>
        <dbReference type="ChEBI" id="CHEBI:33019"/>
        <dbReference type="ChEBI" id="CHEBI:57762"/>
        <dbReference type="ChEBI" id="CHEBI:78442"/>
        <dbReference type="ChEBI" id="CHEBI:78537"/>
        <dbReference type="ChEBI" id="CHEBI:456215"/>
        <dbReference type="EC" id="6.1.1.9"/>
    </reaction>
</comment>
<keyword evidence="6 10" id="KW-0067">ATP-binding</keyword>
<dbReference type="Gene3D" id="1.10.287.380">
    <property type="entry name" value="Valyl-tRNA synthetase, C-terminal domain"/>
    <property type="match status" value="1"/>
</dbReference>
<dbReference type="InterPro" id="IPR001412">
    <property type="entry name" value="aa-tRNA-synth_I_CS"/>
</dbReference>
<dbReference type="GO" id="GO:0005829">
    <property type="term" value="C:cytosol"/>
    <property type="evidence" value="ECO:0007669"/>
    <property type="project" value="TreeGrafter"/>
</dbReference>
<evidence type="ECO:0000313" key="14">
    <source>
        <dbReference type="EMBL" id="GHC09555.1"/>
    </source>
</evidence>
<dbReference type="Pfam" id="PF10458">
    <property type="entry name" value="Val_tRNA-synt_C"/>
    <property type="match status" value="1"/>
</dbReference>
<dbReference type="Gene3D" id="3.40.50.620">
    <property type="entry name" value="HUPs"/>
    <property type="match status" value="3"/>
</dbReference>
<comment type="subcellular location">
    <subcellularLocation>
        <location evidence="1 10">Cytoplasm</location>
    </subcellularLocation>
</comment>
<dbReference type="EMBL" id="BMXG01000021">
    <property type="protein sequence ID" value="GHC09555.1"/>
    <property type="molecule type" value="Genomic_DNA"/>
</dbReference>
<feature type="short sequence motif" description="'KMSKS' region" evidence="10">
    <location>
        <begin position="610"/>
        <end position="614"/>
    </location>
</feature>
<evidence type="ECO:0000256" key="9">
    <source>
        <dbReference type="ARBA" id="ARBA00047552"/>
    </source>
</evidence>
<comment type="function">
    <text evidence="10">Catalyzes the attachment of valine to tRNA(Val). As ValRS can inadvertently accommodate and process structurally similar amino acids such as threonine, to avoid such errors, it has a 'posttransfer' editing activity that hydrolyzes mischarged Thr-tRNA(Val) in a tRNA-dependent manner.</text>
</comment>
<dbReference type="SUPFAM" id="SSF47323">
    <property type="entry name" value="Anticodon-binding domain of a subclass of class I aminoacyl-tRNA synthetases"/>
    <property type="match status" value="1"/>
</dbReference>
<evidence type="ECO:0000256" key="2">
    <source>
        <dbReference type="ARBA" id="ARBA00011245"/>
    </source>
</evidence>
<dbReference type="FunFam" id="3.40.50.620:FF:000032">
    <property type="entry name" value="Valine--tRNA ligase"/>
    <property type="match status" value="1"/>
</dbReference>
<keyword evidence="15" id="KW-1185">Reference proteome</keyword>
<comment type="subunit">
    <text evidence="2 10">Monomer.</text>
</comment>
<keyword evidence="3 10" id="KW-0963">Cytoplasm</keyword>
<accession>A0A8J3DKA6</accession>
<feature type="domain" description="Aminoacyl-tRNA synthetase class Ia" evidence="11">
    <location>
        <begin position="16"/>
        <end position="478"/>
    </location>
</feature>
<dbReference type="GO" id="GO:0005524">
    <property type="term" value="F:ATP binding"/>
    <property type="evidence" value="ECO:0007669"/>
    <property type="project" value="UniProtKB-UniRule"/>
</dbReference>
<dbReference type="Pfam" id="PF00133">
    <property type="entry name" value="tRNA-synt_1"/>
    <property type="match status" value="2"/>
</dbReference>
<keyword evidence="5 10" id="KW-0547">Nucleotide-binding</keyword>
<feature type="short sequence motif" description="'HIGH' region" evidence="10">
    <location>
        <begin position="47"/>
        <end position="57"/>
    </location>
</feature>
<reference evidence="14" key="2">
    <citation type="submission" date="2020-09" db="EMBL/GenBank/DDBJ databases">
        <authorList>
            <person name="Sun Q."/>
            <person name="Kim S."/>
        </authorList>
    </citation>
    <scope>NUCLEOTIDE SEQUENCE</scope>
    <source>
        <strain evidence="14">KCTC 12870</strain>
    </source>
</reference>
<dbReference type="AlphaFoldDB" id="A0A8J3DKA6"/>
<feature type="binding site" evidence="10">
    <location>
        <position position="613"/>
    </location>
    <ligand>
        <name>ATP</name>
        <dbReference type="ChEBI" id="CHEBI:30616"/>
    </ligand>
</feature>
<dbReference type="InterPro" id="IPR014729">
    <property type="entry name" value="Rossmann-like_a/b/a_fold"/>
</dbReference>